<sequence length="262" mass="27949">MDLGISGRRAVISGGAGDIGMAAARFLLAEGVKVVLTDLKKDDLEVAQDQLGDVEAVIEADLSTQDGADKVLAAIDGDVDILVHAAGITGAKGDPLQMKEEDWSEAFQVDFMSAVRMAKTFIPPMGERGWGRAVFVTSENAAQSYPDEVVYNMAKVGVLSFIKGVSQTVASKGVLVNSVAPAFIETNMTDGMMEKRMKEQDSSFDEAVQSFLKEERPYLVLDRRGQPDEVGAVIAFLCSELASFVTGSNYRVDGGAVIGLDI</sequence>
<comment type="caution">
    <text evidence="2">The sequence shown here is derived from an EMBL/GenBank/DDBJ whole genome shotgun (WGS) entry which is preliminary data.</text>
</comment>
<dbReference type="InterPro" id="IPR002347">
    <property type="entry name" value="SDR_fam"/>
</dbReference>
<dbReference type="InterPro" id="IPR036291">
    <property type="entry name" value="NAD(P)-bd_dom_sf"/>
</dbReference>
<dbReference type="Gene3D" id="3.40.50.720">
    <property type="entry name" value="NAD(P)-binding Rossmann-like Domain"/>
    <property type="match status" value="1"/>
</dbReference>
<dbReference type="PANTHER" id="PTHR42879">
    <property type="entry name" value="3-OXOACYL-(ACYL-CARRIER-PROTEIN) REDUCTASE"/>
    <property type="match status" value="1"/>
</dbReference>
<dbReference type="AlphaFoldDB" id="A0A840I425"/>
<keyword evidence="3" id="KW-1185">Reference proteome</keyword>
<dbReference type="Pfam" id="PF13561">
    <property type="entry name" value="adh_short_C2"/>
    <property type="match status" value="1"/>
</dbReference>
<gene>
    <name evidence="2" type="ORF">GGQ59_002287</name>
</gene>
<dbReference type="InterPro" id="IPR020904">
    <property type="entry name" value="Sc_DH/Rdtase_CS"/>
</dbReference>
<dbReference type="EMBL" id="JACHOB010000005">
    <property type="protein sequence ID" value="MBB4659746.1"/>
    <property type="molecule type" value="Genomic_DNA"/>
</dbReference>
<dbReference type="RefSeq" id="WP_183818666.1">
    <property type="nucleotide sequence ID" value="NZ_JACHOB010000005.1"/>
</dbReference>
<protein>
    <submittedName>
        <fullName evidence="2">NAD(P)-dependent dehydrogenase (Short-subunit alcohol dehydrogenase family)</fullName>
    </submittedName>
</protein>
<organism evidence="2 3">
    <name type="scientific">Parvularcula dongshanensis</name>
    <dbReference type="NCBI Taxonomy" id="1173995"/>
    <lineage>
        <taxon>Bacteria</taxon>
        <taxon>Pseudomonadati</taxon>
        <taxon>Pseudomonadota</taxon>
        <taxon>Alphaproteobacteria</taxon>
        <taxon>Parvularculales</taxon>
        <taxon>Parvularculaceae</taxon>
        <taxon>Parvularcula</taxon>
    </lineage>
</organism>
<reference evidence="2 3" key="1">
    <citation type="submission" date="2020-08" db="EMBL/GenBank/DDBJ databases">
        <title>Genomic Encyclopedia of Type Strains, Phase IV (KMG-IV): sequencing the most valuable type-strain genomes for metagenomic binning, comparative biology and taxonomic classification.</title>
        <authorList>
            <person name="Goeker M."/>
        </authorList>
    </citation>
    <scope>NUCLEOTIDE SEQUENCE [LARGE SCALE GENOMIC DNA]</scope>
    <source>
        <strain evidence="2 3">DSM 102850</strain>
    </source>
</reference>
<comment type="similarity">
    <text evidence="1">Belongs to the short-chain dehydrogenases/reductases (SDR) family.</text>
</comment>
<dbReference type="PRINTS" id="PR00081">
    <property type="entry name" value="GDHRDH"/>
</dbReference>
<accession>A0A840I425</accession>
<dbReference type="PANTHER" id="PTHR42879:SF6">
    <property type="entry name" value="NADPH-DEPENDENT REDUCTASE BACG"/>
    <property type="match status" value="1"/>
</dbReference>
<evidence type="ECO:0000313" key="2">
    <source>
        <dbReference type="EMBL" id="MBB4659746.1"/>
    </source>
</evidence>
<name>A0A840I425_9PROT</name>
<dbReference type="GO" id="GO:0032787">
    <property type="term" value="P:monocarboxylic acid metabolic process"/>
    <property type="evidence" value="ECO:0007669"/>
    <property type="project" value="UniProtKB-ARBA"/>
</dbReference>
<proteinExistence type="inferred from homology"/>
<dbReference type="InterPro" id="IPR050259">
    <property type="entry name" value="SDR"/>
</dbReference>
<dbReference type="PROSITE" id="PS00061">
    <property type="entry name" value="ADH_SHORT"/>
    <property type="match status" value="1"/>
</dbReference>
<evidence type="ECO:0000256" key="1">
    <source>
        <dbReference type="ARBA" id="ARBA00006484"/>
    </source>
</evidence>
<dbReference type="SUPFAM" id="SSF51735">
    <property type="entry name" value="NAD(P)-binding Rossmann-fold domains"/>
    <property type="match status" value="1"/>
</dbReference>
<dbReference type="Proteomes" id="UP000563524">
    <property type="component" value="Unassembled WGS sequence"/>
</dbReference>
<evidence type="ECO:0000313" key="3">
    <source>
        <dbReference type="Proteomes" id="UP000563524"/>
    </source>
</evidence>